<accession>A0A241XSL4</accession>
<proteinExistence type="predicted"/>
<reference evidence="1 2" key="1">
    <citation type="submission" date="2017-05" db="EMBL/GenBank/DDBJ databases">
        <authorList>
            <person name="Song R."/>
            <person name="Chenine A.L."/>
            <person name="Ruprecht R.M."/>
        </authorList>
    </citation>
    <scope>NUCLEOTIDE SEQUENCE [LARGE SCALE GENOMIC DNA]</scope>
    <source>
        <strain evidence="1 2">S567_C10_BS</strain>
    </source>
</reference>
<comment type="caution">
    <text evidence="1">The sequence shown here is derived from an EMBL/GenBank/DDBJ whole genome shotgun (WGS) entry which is preliminary data.</text>
</comment>
<evidence type="ECO:0000313" key="1">
    <source>
        <dbReference type="EMBL" id="OTI63410.1"/>
    </source>
</evidence>
<dbReference type="AlphaFoldDB" id="A0A241XSL4"/>
<dbReference type="Proteomes" id="UP000194857">
    <property type="component" value="Unassembled WGS sequence"/>
</dbReference>
<gene>
    <name evidence="1" type="ORF">CAZ10_08975</name>
</gene>
<organism evidence="1 2">
    <name type="scientific">Pseudomonas aeruginosa</name>
    <dbReference type="NCBI Taxonomy" id="287"/>
    <lineage>
        <taxon>Bacteria</taxon>
        <taxon>Pseudomonadati</taxon>
        <taxon>Pseudomonadota</taxon>
        <taxon>Gammaproteobacteria</taxon>
        <taxon>Pseudomonadales</taxon>
        <taxon>Pseudomonadaceae</taxon>
        <taxon>Pseudomonas</taxon>
    </lineage>
</organism>
<protein>
    <submittedName>
        <fullName evidence="1">Uncharacterized protein</fullName>
    </submittedName>
</protein>
<sequence>MRCPRRIVVKDGVVCGFHDEVNFEGLTLESYEKKRVSKIIPDNLCLRVCFYILRIGFGEVGIVSDWTRSWRCIWLLVVDAESKGRFHDRQEAIRFEKELIFQQGKLNVEGANA</sequence>
<dbReference type="EMBL" id="NFFZ01000004">
    <property type="protein sequence ID" value="OTI63410.1"/>
    <property type="molecule type" value="Genomic_DNA"/>
</dbReference>
<name>A0A241XSL4_PSEAI</name>
<evidence type="ECO:0000313" key="2">
    <source>
        <dbReference type="Proteomes" id="UP000194857"/>
    </source>
</evidence>